<dbReference type="GO" id="GO:0005886">
    <property type="term" value="C:plasma membrane"/>
    <property type="evidence" value="ECO:0007669"/>
    <property type="project" value="UniProtKB-SubCell"/>
</dbReference>
<name>A0A1H9TZZ8_9LACT</name>
<dbReference type="STRING" id="142588.SAMN04488559_11834"/>
<proteinExistence type="predicted"/>
<dbReference type="RefSeq" id="WP_092653548.1">
    <property type="nucleotide sequence ID" value="NZ_FOHA01000018.1"/>
</dbReference>
<keyword evidence="5 6" id="KW-0472">Membrane</keyword>
<dbReference type="OrthoDB" id="1653617at2"/>
<evidence type="ECO:0000256" key="4">
    <source>
        <dbReference type="ARBA" id="ARBA00022989"/>
    </source>
</evidence>
<reference evidence="7 8" key="1">
    <citation type="submission" date="2016-10" db="EMBL/GenBank/DDBJ databases">
        <authorList>
            <person name="de Groot N.N."/>
        </authorList>
    </citation>
    <scope>NUCLEOTIDE SEQUENCE [LARGE SCALE GENOMIC DNA]</scope>
    <source>
        <strain evidence="7 8">DSM 13760</strain>
    </source>
</reference>
<evidence type="ECO:0000256" key="2">
    <source>
        <dbReference type="ARBA" id="ARBA00022475"/>
    </source>
</evidence>
<accession>A0A1H9TZZ8</accession>
<keyword evidence="8" id="KW-1185">Reference proteome</keyword>
<keyword evidence="3 6" id="KW-0812">Transmembrane</keyword>
<evidence type="ECO:0000256" key="1">
    <source>
        <dbReference type="ARBA" id="ARBA00004651"/>
    </source>
</evidence>
<evidence type="ECO:0000313" key="7">
    <source>
        <dbReference type="EMBL" id="SES02383.1"/>
    </source>
</evidence>
<evidence type="ECO:0000256" key="5">
    <source>
        <dbReference type="ARBA" id="ARBA00023136"/>
    </source>
</evidence>
<dbReference type="EMBL" id="FOHA01000018">
    <property type="protein sequence ID" value="SES02383.1"/>
    <property type="molecule type" value="Genomic_DNA"/>
</dbReference>
<organism evidence="7 8">
    <name type="scientific">Isobaculum melis</name>
    <dbReference type="NCBI Taxonomy" id="142588"/>
    <lineage>
        <taxon>Bacteria</taxon>
        <taxon>Bacillati</taxon>
        <taxon>Bacillota</taxon>
        <taxon>Bacilli</taxon>
        <taxon>Lactobacillales</taxon>
        <taxon>Carnobacteriaceae</taxon>
        <taxon>Isobaculum</taxon>
    </lineage>
</organism>
<protein>
    <submittedName>
        <fullName evidence="7">Uncharacterized membrane protein YgaE, UPF0421/DUF939 family</fullName>
    </submittedName>
</protein>
<gene>
    <name evidence="7" type="ORF">SAMN04488559_11834</name>
</gene>
<comment type="subcellular location">
    <subcellularLocation>
        <location evidence="1">Cell membrane</location>
        <topology evidence="1">Multi-pass membrane protein</topology>
    </subcellularLocation>
</comment>
<evidence type="ECO:0000256" key="3">
    <source>
        <dbReference type="ARBA" id="ARBA00022692"/>
    </source>
</evidence>
<feature type="transmembrane region" description="Helical" evidence="6">
    <location>
        <begin position="117"/>
        <end position="143"/>
    </location>
</feature>
<dbReference type="InterPro" id="IPR010343">
    <property type="entry name" value="ArAE_1"/>
</dbReference>
<dbReference type="Pfam" id="PF06081">
    <property type="entry name" value="ArAE_1"/>
    <property type="match status" value="1"/>
</dbReference>
<keyword evidence="2" id="KW-1003">Cell membrane</keyword>
<evidence type="ECO:0000256" key="6">
    <source>
        <dbReference type="SAM" id="Phobius"/>
    </source>
</evidence>
<dbReference type="Proteomes" id="UP000198948">
    <property type="component" value="Unassembled WGS sequence"/>
</dbReference>
<evidence type="ECO:0000313" key="8">
    <source>
        <dbReference type="Proteomes" id="UP000198948"/>
    </source>
</evidence>
<dbReference type="PANTHER" id="PTHR30509:SF27">
    <property type="entry name" value="UPF0421 PROTEIN YGAE"/>
    <property type="match status" value="1"/>
</dbReference>
<sequence length="363" mass="41520">MKLGARTIKTGIAIILSLAIANALKLDTITFTAVAAVFAMQPSVKRSLKTLMDQTLGNIIGAGIAIVTVLVLGSNPLLIGLAAILVIAVLNRLHLDTVIGLTMSTLIVVMMTPEDHFLQYALLRFGSTMLGIVSAFIVNTFFFPPKYEEKLFHVIDFSTSEILKWIRTTLRKNAEYPFLKKDLKWTKKQLVKMDFYFELFREEDYYSKQKRIVQMRKVVVYRAMISSTKSAYNLLKMLHHNENVYNHFPIETRQVIRDRVETLLSAHEQILMKFLGRVPVDSLYFMSNDKESKRALMEVFLAEATNEGRTEEDFSETYQAIKVVSAILNYEEYLERLNLLVSSYKRNSQSLSSDISNIEDVEQ</sequence>
<dbReference type="PANTHER" id="PTHR30509">
    <property type="entry name" value="P-HYDROXYBENZOIC ACID EFFLUX PUMP SUBUNIT-RELATED"/>
    <property type="match status" value="1"/>
</dbReference>
<dbReference type="AlphaFoldDB" id="A0A1H9TZZ8"/>
<feature type="transmembrane region" description="Helical" evidence="6">
    <location>
        <begin position="59"/>
        <end position="86"/>
    </location>
</feature>
<keyword evidence="4 6" id="KW-1133">Transmembrane helix</keyword>
<feature type="transmembrane region" description="Helical" evidence="6">
    <location>
        <begin position="93"/>
        <end position="111"/>
    </location>
</feature>
<feature type="transmembrane region" description="Helical" evidence="6">
    <location>
        <begin position="12"/>
        <end position="39"/>
    </location>
</feature>